<dbReference type="STRING" id="1618356.UU93_C0004G0011"/>
<sequence>MTANYPTRECLSIWNSLEVGYPVGRFNPTREPLRKLAPSTYECDVYGGRPVLDSAAIVLKILSRLPNATALISTFWQSLMLGDLGLHTDHNRLSNDLDVAITSPRCHSLMFCSILRISRHLVKQRNKFPPYDMFSTSNVLSHWPEIPPTVQVNYTLPYRHGEPVPRRPMLEIHPLTTDVDHAQTLEKFLRCYAPFCIRSQGLNIIAVSAQTSDRSGQYYPFEEYPPGYNVAETIVRIFSPDSGNHTIALTAHHEPTPRLGIIVPRIALAAVIGSIGKREPITIDDQTITLTRESLRMLTASERRRVDKKTDSSISKVALVQRHLNMAAGELASPVYRDMRGPRIPFPKSNSPLRDAFINYLRILGY</sequence>
<dbReference type="AlphaFoldDB" id="A0A0G0Y8C9"/>
<proteinExistence type="predicted"/>
<accession>A0A0G0Y8C9</accession>
<dbReference type="Proteomes" id="UP000034160">
    <property type="component" value="Unassembled WGS sequence"/>
</dbReference>
<evidence type="ECO:0000313" key="2">
    <source>
        <dbReference type="Proteomes" id="UP000034160"/>
    </source>
</evidence>
<organism evidence="1 2">
    <name type="scientific">Candidatus Amesbacteria bacterium GW2011_GWA2_42_12</name>
    <dbReference type="NCBI Taxonomy" id="1618356"/>
    <lineage>
        <taxon>Bacteria</taxon>
        <taxon>Candidatus Amesiibacteriota</taxon>
    </lineage>
</organism>
<dbReference type="EMBL" id="LCCN01000004">
    <property type="protein sequence ID" value="KKS32964.1"/>
    <property type="molecule type" value="Genomic_DNA"/>
</dbReference>
<reference evidence="1 2" key="1">
    <citation type="journal article" date="2015" name="Nature">
        <title>rRNA introns, odd ribosomes, and small enigmatic genomes across a large radiation of phyla.</title>
        <authorList>
            <person name="Brown C.T."/>
            <person name="Hug L.A."/>
            <person name="Thomas B.C."/>
            <person name="Sharon I."/>
            <person name="Castelle C.J."/>
            <person name="Singh A."/>
            <person name="Wilkins M.J."/>
            <person name="Williams K.H."/>
            <person name="Banfield J.F."/>
        </authorList>
    </citation>
    <scope>NUCLEOTIDE SEQUENCE [LARGE SCALE GENOMIC DNA]</scope>
</reference>
<protein>
    <submittedName>
        <fullName evidence="1">Uncharacterized protein</fullName>
    </submittedName>
</protein>
<evidence type="ECO:0000313" key="1">
    <source>
        <dbReference type="EMBL" id="KKS32964.1"/>
    </source>
</evidence>
<gene>
    <name evidence="1" type="ORF">UU93_C0004G0011</name>
</gene>
<name>A0A0G0Y8C9_9BACT</name>
<comment type="caution">
    <text evidence="1">The sequence shown here is derived from an EMBL/GenBank/DDBJ whole genome shotgun (WGS) entry which is preliminary data.</text>
</comment>